<keyword evidence="2" id="KW-0812">Transmembrane</keyword>
<sequence>MNSHNNQRQEINTPKSHLPAERNITTRTPTISSSLPQAAQTRHQPQEQRISPQVGPRTQPLATGFQTASLGRVSPIRPVLCPVQPESPFTFSKPENGCVTPSRSGGQPTQASKLQPQPQPQNSKLQRCEKEPHQHCPNDPAQERGCPSPAKSSRPTRPDNPSTGSPQVEDRAAAERERTKQGLRAEFFFRYSAETNRLRMRRNQSFWWILLLAGTILLMVAYYDSSLTPKTKPYCDDNNTSDTCNSCPQNSNCSRGRVAGAGSSADAG</sequence>
<feature type="compositionally biased region" description="Basic and acidic residues" evidence="1">
    <location>
        <begin position="126"/>
        <end position="136"/>
    </location>
</feature>
<feature type="region of interest" description="Disordered" evidence="1">
    <location>
        <begin position="1"/>
        <end position="179"/>
    </location>
</feature>
<feature type="region of interest" description="Disordered" evidence="1">
    <location>
        <begin position="246"/>
        <end position="268"/>
    </location>
</feature>
<organism evidence="3 4">
    <name type="scientific">Stylonychia lemnae</name>
    <name type="common">Ciliate</name>
    <dbReference type="NCBI Taxonomy" id="5949"/>
    <lineage>
        <taxon>Eukaryota</taxon>
        <taxon>Sar</taxon>
        <taxon>Alveolata</taxon>
        <taxon>Ciliophora</taxon>
        <taxon>Intramacronucleata</taxon>
        <taxon>Spirotrichea</taxon>
        <taxon>Stichotrichia</taxon>
        <taxon>Sporadotrichida</taxon>
        <taxon>Oxytrichidae</taxon>
        <taxon>Stylonychinae</taxon>
        <taxon>Stylonychia</taxon>
    </lineage>
</organism>
<dbReference type="Proteomes" id="UP000039865">
    <property type="component" value="Unassembled WGS sequence"/>
</dbReference>
<dbReference type="InParanoid" id="A0A078ALS4"/>
<evidence type="ECO:0000313" key="4">
    <source>
        <dbReference type="Proteomes" id="UP000039865"/>
    </source>
</evidence>
<keyword evidence="2" id="KW-1133">Transmembrane helix</keyword>
<name>A0A078ALS4_STYLE</name>
<protein>
    <submittedName>
        <fullName evidence="3">Uncharacterized protein</fullName>
    </submittedName>
</protein>
<proteinExistence type="predicted"/>
<evidence type="ECO:0000256" key="2">
    <source>
        <dbReference type="SAM" id="Phobius"/>
    </source>
</evidence>
<gene>
    <name evidence="3" type="primary">Contig18778.g19925</name>
    <name evidence="3" type="ORF">STYLEM_11394</name>
</gene>
<evidence type="ECO:0000256" key="1">
    <source>
        <dbReference type="SAM" id="MobiDB-lite"/>
    </source>
</evidence>
<feature type="compositionally biased region" description="Polar residues" evidence="1">
    <location>
        <begin position="150"/>
        <end position="166"/>
    </location>
</feature>
<feature type="compositionally biased region" description="Basic and acidic residues" evidence="1">
    <location>
        <begin position="168"/>
        <end position="179"/>
    </location>
</feature>
<feature type="compositionally biased region" description="Polar residues" evidence="1">
    <location>
        <begin position="1"/>
        <end position="15"/>
    </location>
</feature>
<dbReference type="AlphaFoldDB" id="A0A078ALS4"/>
<dbReference type="EMBL" id="CCKQ01010846">
    <property type="protein sequence ID" value="CDW82362.1"/>
    <property type="molecule type" value="Genomic_DNA"/>
</dbReference>
<feature type="compositionally biased region" description="Polar residues" evidence="1">
    <location>
        <begin position="99"/>
        <end position="125"/>
    </location>
</feature>
<evidence type="ECO:0000313" key="3">
    <source>
        <dbReference type="EMBL" id="CDW82362.1"/>
    </source>
</evidence>
<keyword evidence="4" id="KW-1185">Reference proteome</keyword>
<keyword evidence="2" id="KW-0472">Membrane</keyword>
<feature type="compositionally biased region" description="Polar residues" evidence="1">
    <location>
        <begin position="23"/>
        <end position="51"/>
    </location>
</feature>
<reference evidence="3 4" key="1">
    <citation type="submission" date="2014-06" db="EMBL/GenBank/DDBJ databases">
        <authorList>
            <person name="Swart Estienne"/>
        </authorList>
    </citation>
    <scope>NUCLEOTIDE SEQUENCE [LARGE SCALE GENOMIC DNA]</scope>
    <source>
        <strain evidence="3 4">130c</strain>
    </source>
</reference>
<feature type="transmembrane region" description="Helical" evidence="2">
    <location>
        <begin position="206"/>
        <end position="223"/>
    </location>
</feature>
<feature type="compositionally biased region" description="Polar residues" evidence="1">
    <location>
        <begin position="60"/>
        <end position="69"/>
    </location>
</feature>
<accession>A0A078ALS4</accession>